<dbReference type="AlphaFoldDB" id="A0A0F9V7X7"/>
<dbReference type="InterPro" id="IPR027417">
    <property type="entry name" value="P-loop_NTPase"/>
</dbReference>
<dbReference type="Pfam" id="PF01926">
    <property type="entry name" value="MMR_HSR1"/>
    <property type="match status" value="1"/>
</dbReference>
<feature type="domain" description="OBG-type G" evidence="2">
    <location>
        <begin position="5"/>
        <end position="275"/>
    </location>
</feature>
<dbReference type="Gene3D" id="1.10.8.470">
    <property type="match status" value="1"/>
</dbReference>
<dbReference type="SUPFAM" id="SSF81271">
    <property type="entry name" value="TGS-like"/>
    <property type="match status" value="1"/>
</dbReference>
<dbReference type="Pfam" id="PF08438">
    <property type="entry name" value="YGR210-like_G4"/>
    <property type="match status" value="1"/>
</dbReference>
<dbReference type="InterPro" id="IPR012676">
    <property type="entry name" value="TGS-like"/>
</dbReference>
<dbReference type="GO" id="GO:0016887">
    <property type="term" value="F:ATP hydrolysis activity"/>
    <property type="evidence" value="ECO:0007669"/>
    <property type="project" value="TreeGrafter"/>
</dbReference>
<name>A0A0F9V7X7_9ZZZZ</name>
<keyword evidence="1" id="KW-0547">Nucleotide-binding</keyword>
<evidence type="ECO:0000256" key="1">
    <source>
        <dbReference type="ARBA" id="ARBA00022741"/>
    </source>
</evidence>
<dbReference type="Pfam" id="PF02824">
    <property type="entry name" value="TGS"/>
    <property type="match status" value="1"/>
</dbReference>
<dbReference type="GO" id="GO:0005737">
    <property type="term" value="C:cytoplasm"/>
    <property type="evidence" value="ECO:0007669"/>
    <property type="project" value="TreeGrafter"/>
</dbReference>
<dbReference type="EMBL" id="LAZR01000421">
    <property type="protein sequence ID" value="KKN69656.1"/>
    <property type="molecule type" value="Genomic_DNA"/>
</dbReference>
<reference evidence="3" key="1">
    <citation type="journal article" date="2015" name="Nature">
        <title>Complex archaea that bridge the gap between prokaryotes and eukaryotes.</title>
        <authorList>
            <person name="Spang A."/>
            <person name="Saw J.H."/>
            <person name="Jorgensen S.L."/>
            <person name="Zaremba-Niedzwiedzka K."/>
            <person name="Martijn J."/>
            <person name="Lind A.E."/>
            <person name="van Eijk R."/>
            <person name="Schleper C."/>
            <person name="Guy L."/>
            <person name="Ettema T.J."/>
        </authorList>
    </citation>
    <scope>NUCLEOTIDE SEQUENCE</scope>
</reference>
<dbReference type="GO" id="GO:0005525">
    <property type="term" value="F:GTP binding"/>
    <property type="evidence" value="ECO:0007669"/>
    <property type="project" value="InterPro"/>
</dbReference>
<dbReference type="SUPFAM" id="SSF52540">
    <property type="entry name" value="P-loop containing nucleoside triphosphate hydrolases"/>
    <property type="match status" value="1"/>
</dbReference>
<organism evidence="3">
    <name type="scientific">marine sediment metagenome</name>
    <dbReference type="NCBI Taxonomy" id="412755"/>
    <lineage>
        <taxon>unclassified sequences</taxon>
        <taxon>metagenomes</taxon>
        <taxon>ecological metagenomes</taxon>
    </lineage>
</organism>
<gene>
    <name evidence="3" type="ORF">LCGC14_0438450</name>
</gene>
<protein>
    <recommendedName>
        <fullName evidence="2">OBG-type G domain-containing protein</fullName>
    </recommendedName>
</protein>
<dbReference type="NCBIfam" id="NF007171">
    <property type="entry name" value="PRK09602.1"/>
    <property type="match status" value="1"/>
</dbReference>
<dbReference type="InterPro" id="IPR012675">
    <property type="entry name" value="Beta-grasp_dom_sf"/>
</dbReference>
<proteinExistence type="predicted"/>
<sequence length="407" mass="45828">MHMTFTIGIIGKPSSGKTTFLNAACLTNAKVSELPFTTIEPNKGVAYVKTSCVCKELNVKDNPKNSICIEGSRFIPINLLDVAGLVPDSHKGKGLGYKFLNDLIQADILIHIVDISGALDKSGNAISAGKNDPFDDILFLENEINLWFKKIIEREDWTKFTKEILTGKRKMVNAFYDRVSGMKVTKLHIIKSLKESNLDGKNPSTWSDKDMKLFSEVLRKISKPILIAANKIDKEIGEENLIKLKKKYIKPIIPCSALAEQVLRKYHKSGTIKYIPGSTNFTILESKKLTENELKTLDKIKKRILDLYGETGIQNTLNYASFKMTNQICVYPVSDVKNFSDNKANILPDAFLVKKGTLLRDFVQKKIHSDLATNFMFGINAKTKKRLGENYELQDRDVIKIVTSQNK</sequence>
<dbReference type="Gene3D" id="3.40.50.300">
    <property type="entry name" value="P-loop containing nucleotide triphosphate hydrolases"/>
    <property type="match status" value="1"/>
</dbReference>
<dbReference type="PANTHER" id="PTHR23305:SF1">
    <property type="entry name" value="OBG-TYPE G DOMAIN-CONTAINING PROTEIN"/>
    <property type="match status" value="1"/>
</dbReference>
<dbReference type="InterPro" id="IPR006073">
    <property type="entry name" value="GTP-bd"/>
</dbReference>
<dbReference type="PROSITE" id="PS51710">
    <property type="entry name" value="G_OBG"/>
    <property type="match status" value="1"/>
</dbReference>
<comment type="caution">
    <text evidence="3">The sequence shown here is derived from an EMBL/GenBank/DDBJ whole genome shotgun (WGS) entry which is preliminary data.</text>
</comment>
<dbReference type="Gene3D" id="3.10.20.30">
    <property type="match status" value="1"/>
</dbReference>
<evidence type="ECO:0000313" key="3">
    <source>
        <dbReference type="EMBL" id="KKN69656.1"/>
    </source>
</evidence>
<accession>A0A0F9V7X7</accession>
<dbReference type="InterPro" id="IPR004095">
    <property type="entry name" value="TGS"/>
</dbReference>
<evidence type="ECO:0000259" key="2">
    <source>
        <dbReference type="PROSITE" id="PS51710"/>
    </source>
</evidence>
<dbReference type="PANTHER" id="PTHR23305">
    <property type="entry name" value="OBG GTPASE FAMILY"/>
    <property type="match status" value="1"/>
</dbReference>
<dbReference type="InterPro" id="IPR013646">
    <property type="entry name" value="YGR210-like_G4"/>
</dbReference>
<dbReference type="PRINTS" id="PR00326">
    <property type="entry name" value="GTP1OBG"/>
</dbReference>
<dbReference type="InterPro" id="IPR031167">
    <property type="entry name" value="G_OBG"/>
</dbReference>